<dbReference type="Gene3D" id="3.40.350.10">
    <property type="entry name" value="Creatinase/prolidase N-terminal domain"/>
    <property type="match status" value="1"/>
</dbReference>
<dbReference type="PANTHER" id="PTHR43226:SF4">
    <property type="entry name" value="XAA-PRO AMINOPEPTIDASE 3"/>
    <property type="match status" value="1"/>
</dbReference>
<dbReference type="SUPFAM" id="SSF55920">
    <property type="entry name" value="Creatinase/aminopeptidase"/>
    <property type="match status" value="1"/>
</dbReference>
<evidence type="ECO:0000256" key="4">
    <source>
        <dbReference type="ARBA" id="ARBA00022801"/>
    </source>
</evidence>
<dbReference type="SMART" id="SM01011">
    <property type="entry name" value="AMP_N"/>
    <property type="match status" value="1"/>
</dbReference>
<keyword evidence="4" id="KW-0378">Hydrolase</keyword>
<evidence type="ECO:0000313" key="7">
    <source>
        <dbReference type="EMBL" id="KAK9498760.1"/>
    </source>
</evidence>
<dbReference type="EMBL" id="JAPXFL010000012">
    <property type="protein sequence ID" value="KAK9498760.1"/>
    <property type="molecule type" value="Genomic_DNA"/>
</dbReference>
<sequence length="505" mass="57544">MSPSTMKFLRINKGINWNVCLNSLNIRSKFFTQRRNLSEQKENIGANLLENKRIIGQPTFDTHPHLLKSNELVPGFHLQEFIERRERLVKSILETKLNVPHIVLVPSANVQYMTEKIPYVFRQNTDFRYLTGCLEPDSALLMIIESENKYRSSLLLRQKNKHSELWEGPRTGIELAPEVFGVDDAMPINHLEEILSKIGAQNSILWYDALNPVNSVVHKSVQSFLFSNKPKDLKEIRNKIHELRVIKSEAEQILLRKSAEIASDAIKLSIETTKPGMTEHQLFATVDYHCRMKGAEQLAYPPVVASGENANIIHYINNSQEIKNGDLVLMDSGCELHGYCSDITRTWPANGKFTPIQRTLYELVLSVQLDLISALKEISSLDEMFSIMCKLLGRRLKEAHVLTKAAGQLSLEEVAFEFCPHHVGHYLGMDVHDTPTISRKSQLQEGMLITIEPGVYINRRNYLAKEEFRGIGIRIEDDVLYTKSGPKVISTCPKDVESIESLLKR</sequence>
<evidence type="ECO:0000259" key="6">
    <source>
        <dbReference type="SMART" id="SM01011"/>
    </source>
</evidence>
<keyword evidence="5" id="KW-0464">Manganese</keyword>
<comment type="similarity">
    <text evidence="2">Belongs to the peptidase M24B family.</text>
</comment>
<comment type="caution">
    <text evidence="7">The sequence shown here is derived from an EMBL/GenBank/DDBJ whole genome shotgun (WGS) entry which is preliminary data.</text>
</comment>
<dbReference type="Proteomes" id="UP001461498">
    <property type="component" value="Unassembled WGS sequence"/>
</dbReference>
<dbReference type="GO" id="GO:0006508">
    <property type="term" value="P:proteolysis"/>
    <property type="evidence" value="ECO:0007669"/>
    <property type="project" value="TreeGrafter"/>
</dbReference>
<dbReference type="Gene3D" id="3.90.230.10">
    <property type="entry name" value="Creatinase/methionine aminopeptidase superfamily"/>
    <property type="match status" value="1"/>
</dbReference>
<keyword evidence="3" id="KW-0479">Metal-binding</keyword>
<reference evidence="7 8" key="1">
    <citation type="submission" date="2022-12" db="EMBL/GenBank/DDBJ databases">
        <title>Chromosome-level genome assembly of true bugs.</title>
        <authorList>
            <person name="Ma L."/>
            <person name="Li H."/>
        </authorList>
    </citation>
    <scope>NUCLEOTIDE SEQUENCE [LARGE SCALE GENOMIC DNA]</scope>
    <source>
        <strain evidence="7">Lab_2022b</strain>
    </source>
</reference>
<dbReference type="GO" id="GO:0070006">
    <property type="term" value="F:metalloaminopeptidase activity"/>
    <property type="evidence" value="ECO:0007669"/>
    <property type="project" value="InterPro"/>
</dbReference>
<organism evidence="7 8">
    <name type="scientific">Rhynocoris fuscipes</name>
    <dbReference type="NCBI Taxonomy" id="488301"/>
    <lineage>
        <taxon>Eukaryota</taxon>
        <taxon>Metazoa</taxon>
        <taxon>Ecdysozoa</taxon>
        <taxon>Arthropoda</taxon>
        <taxon>Hexapoda</taxon>
        <taxon>Insecta</taxon>
        <taxon>Pterygota</taxon>
        <taxon>Neoptera</taxon>
        <taxon>Paraneoptera</taxon>
        <taxon>Hemiptera</taxon>
        <taxon>Heteroptera</taxon>
        <taxon>Panheteroptera</taxon>
        <taxon>Cimicomorpha</taxon>
        <taxon>Reduviidae</taxon>
        <taxon>Harpactorinae</taxon>
        <taxon>Harpactorini</taxon>
        <taxon>Rhynocoris</taxon>
    </lineage>
</organism>
<comment type="cofactor">
    <cofactor evidence="1">
        <name>Mn(2+)</name>
        <dbReference type="ChEBI" id="CHEBI:29035"/>
    </cofactor>
</comment>
<dbReference type="Pfam" id="PF05195">
    <property type="entry name" value="AMP_N"/>
    <property type="match status" value="1"/>
</dbReference>
<accession>A0AAW1CMP1</accession>
<keyword evidence="8" id="KW-1185">Reference proteome</keyword>
<dbReference type="Pfam" id="PF00557">
    <property type="entry name" value="Peptidase_M24"/>
    <property type="match status" value="1"/>
</dbReference>
<evidence type="ECO:0000256" key="3">
    <source>
        <dbReference type="ARBA" id="ARBA00022723"/>
    </source>
</evidence>
<evidence type="ECO:0000256" key="5">
    <source>
        <dbReference type="ARBA" id="ARBA00023211"/>
    </source>
</evidence>
<dbReference type="PANTHER" id="PTHR43226">
    <property type="entry name" value="XAA-PRO AMINOPEPTIDASE 3"/>
    <property type="match status" value="1"/>
</dbReference>
<feature type="domain" description="Aminopeptidase P N-terminal" evidence="6">
    <location>
        <begin position="76"/>
        <end position="215"/>
    </location>
</feature>
<name>A0AAW1CMP1_9HEMI</name>
<dbReference type="InterPro" id="IPR052433">
    <property type="entry name" value="X-Pro_dipept-like"/>
</dbReference>
<dbReference type="CDD" id="cd01087">
    <property type="entry name" value="Prolidase"/>
    <property type="match status" value="1"/>
</dbReference>
<dbReference type="AlphaFoldDB" id="A0AAW1CMP1"/>
<dbReference type="InterPro" id="IPR029149">
    <property type="entry name" value="Creatin/AminoP/Spt16_N"/>
</dbReference>
<dbReference type="InterPro" id="IPR007865">
    <property type="entry name" value="Aminopep_P_N"/>
</dbReference>
<dbReference type="GO" id="GO:0030145">
    <property type="term" value="F:manganese ion binding"/>
    <property type="evidence" value="ECO:0007669"/>
    <property type="project" value="InterPro"/>
</dbReference>
<dbReference type="InterPro" id="IPR036005">
    <property type="entry name" value="Creatinase/aminopeptidase-like"/>
</dbReference>
<dbReference type="SUPFAM" id="SSF53092">
    <property type="entry name" value="Creatinase/prolidase N-terminal domain"/>
    <property type="match status" value="1"/>
</dbReference>
<gene>
    <name evidence="7" type="ORF">O3M35_003323</name>
</gene>
<evidence type="ECO:0000256" key="2">
    <source>
        <dbReference type="ARBA" id="ARBA00008766"/>
    </source>
</evidence>
<protein>
    <recommendedName>
        <fullName evidence="6">Aminopeptidase P N-terminal domain-containing protein</fullName>
    </recommendedName>
</protein>
<dbReference type="InterPro" id="IPR000994">
    <property type="entry name" value="Pept_M24"/>
</dbReference>
<evidence type="ECO:0000256" key="1">
    <source>
        <dbReference type="ARBA" id="ARBA00001936"/>
    </source>
</evidence>
<evidence type="ECO:0000313" key="8">
    <source>
        <dbReference type="Proteomes" id="UP001461498"/>
    </source>
</evidence>
<dbReference type="GO" id="GO:0005739">
    <property type="term" value="C:mitochondrion"/>
    <property type="evidence" value="ECO:0007669"/>
    <property type="project" value="TreeGrafter"/>
</dbReference>
<proteinExistence type="inferred from homology"/>